<organism evidence="16">
    <name type="scientific">Bombyx mori</name>
    <name type="common">Silk moth</name>
    <dbReference type="NCBI Taxonomy" id="7091"/>
    <lineage>
        <taxon>Eukaryota</taxon>
        <taxon>Metazoa</taxon>
        <taxon>Ecdysozoa</taxon>
        <taxon>Arthropoda</taxon>
        <taxon>Hexapoda</taxon>
        <taxon>Insecta</taxon>
        <taxon>Pterygota</taxon>
        <taxon>Neoptera</taxon>
        <taxon>Endopterygota</taxon>
        <taxon>Lepidoptera</taxon>
        <taxon>Glossata</taxon>
        <taxon>Ditrysia</taxon>
        <taxon>Bombycoidea</taxon>
        <taxon>Bombycidae</taxon>
        <taxon>Bombycinae</taxon>
        <taxon>Bombyx</taxon>
    </lineage>
</organism>
<evidence type="ECO:0000259" key="15">
    <source>
        <dbReference type="Pfam" id="PF17900"/>
    </source>
</evidence>
<dbReference type="InterPro" id="IPR034016">
    <property type="entry name" value="M1_APN-typ"/>
</dbReference>
<dbReference type="InterPro" id="IPR045357">
    <property type="entry name" value="Aminopeptidase_N-like_N"/>
</dbReference>
<evidence type="ECO:0000313" key="18">
    <source>
        <dbReference type="Proteomes" id="UP000005204"/>
    </source>
</evidence>
<sequence>MNIEVILLAALGACVAYSLPPEEVSASHIIKARSIDLNNAYGLAMETRLEKIVEPTGYKLDLEPFLDDGVYRGTVKIQLKWLQESDELSLHCDHELGISFWDVQAYPASDAEHPVERVVVKELRMDVKKPILTLYFEKPIPKGTEGHIELTYRGNIHMGVTEGFFKSTYTTDQGEEIMVAATQLRPNNARRMFPCFDEPGYKTPFEISVARPRNMVALSNTPIARTENITGEPNAVTDYFEVTPPMSTFTVGLVIADLKQLGNTVHYKDDNGNDIELRVWGRKEYLQALDGVGEKFLKVFSEVANMWQIPLPLKKLDMVALPNYQGVRPADNWGLIVFKESELSNCKTVLLVNEVLYQWLGVYVTPAWWSDAHINKALVNSLAVEIYFKINNGSDMDGDRPIGGLYSIYYEYSKRYPHSRITGIKQDAIATKITLLFRTLNYTLGGNTLKKGLRTFLLEHKYKTFVGDDIWNALTKSAIDDGKISKDIDLKIVAKSWIEKDRLPFLTVERKNDGKTVVLTQKVFLRDRPHDLPDADRLTWWLPVVIVREDNLDFSKTTPLVWMKNVKELTINDMPTKDKFIIINPEEIAPYLVNYDKDTWYLLSKFLQSEKRTQIPAITRAKLLHDAWNLAYAGELSFATALNMTLFLKTEEDHLVWEAVFPMLDHVGRHICMCIQGKFQAYGRHLLLQIYEKLGKEEKEGEEKWKTNLRCTVKSFLCSNGYKPCVKDAQEHYAKWMQAKNPDEGNPIANQYIGPVFTYGTRKEWEFGLQRVINFPPSRKQSERTYLLKTLAGCPIEEYKINRLLNITLLEGNGNFTDTDLFLIFSMLTGGSQGYTTLFHFLNNNWAVLKEKFASKTNLWDSLISAATGQFTTQEGLDLVSNLYVAHQGEFGSAEHIIETSMKKIREEAKWSVENIPVIEKWLDDYVARYGVNDELLVQNK</sequence>
<evidence type="ECO:0000256" key="5">
    <source>
        <dbReference type="ARBA" id="ARBA00022723"/>
    </source>
</evidence>
<feature type="active site" description="Proton acceptor" evidence="10">
    <location>
        <position position="354"/>
    </location>
</feature>
<evidence type="ECO:0000256" key="1">
    <source>
        <dbReference type="ARBA" id="ARBA00004609"/>
    </source>
</evidence>
<reference evidence="18" key="1">
    <citation type="journal article" date="2008" name="Insect Biochem. Mol. Biol.">
        <title>The genome of a lepidopteran model insect, the silkworm Bombyx mori.</title>
        <authorList>
            <consortium name="International Silkworm Genome Consortium"/>
        </authorList>
    </citation>
    <scope>NUCLEOTIDE SEQUENCE [LARGE SCALE GENOMIC DNA]</scope>
    <source>
        <strain evidence="18">p50T</strain>
    </source>
</reference>
<dbReference type="SMR" id="H9JER8"/>
<dbReference type="FunCoup" id="H9JER8">
    <property type="interactions" value="36"/>
</dbReference>
<dbReference type="Proteomes" id="UP000005204">
    <property type="component" value="Unassembled WGS sequence"/>
</dbReference>
<dbReference type="SUPFAM" id="SSF55486">
    <property type="entry name" value="Metalloproteases ('zincins'), catalytic domain"/>
    <property type="match status" value="1"/>
</dbReference>
<dbReference type="PANTHER" id="PTHR11533:SF18">
    <property type="entry name" value="FI02158P"/>
    <property type="match status" value="1"/>
</dbReference>
<dbReference type="GO" id="GO:0005886">
    <property type="term" value="C:plasma membrane"/>
    <property type="evidence" value="ECO:0007669"/>
    <property type="project" value="UniProtKB-SubCell"/>
</dbReference>
<dbReference type="Gene3D" id="1.10.390.10">
    <property type="entry name" value="Neutral Protease Domain 2"/>
    <property type="match status" value="1"/>
</dbReference>
<dbReference type="Gene3D" id="1.25.50.20">
    <property type="match status" value="1"/>
</dbReference>
<dbReference type="Pfam" id="PF01433">
    <property type="entry name" value="Peptidase_M1"/>
    <property type="match status" value="1"/>
</dbReference>
<dbReference type="AlphaFoldDB" id="H9JER8"/>
<dbReference type="SUPFAM" id="SSF63737">
    <property type="entry name" value="Leukotriene A4 hydrolase N-terminal domain"/>
    <property type="match status" value="1"/>
</dbReference>
<dbReference type="Gene3D" id="2.60.40.1910">
    <property type="match status" value="1"/>
</dbReference>
<evidence type="ECO:0000256" key="9">
    <source>
        <dbReference type="ARBA" id="ARBA00023288"/>
    </source>
</evidence>
<evidence type="ECO:0000256" key="3">
    <source>
        <dbReference type="ARBA" id="ARBA00022622"/>
    </source>
</evidence>
<dbReference type="InterPro" id="IPR014782">
    <property type="entry name" value="Peptidase_M1_dom"/>
</dbReference>
<dbReference type="PRINTS" id="PR00756">
    <property type="entry name" value="ALADIPTASE"/>
</dbReference>
<dbReference type="GO" id="GO:0008237">
    <property type="term" value="F:metallopeptidase activity"/>
    <property type="evidence" value="ECO:0007669"/>
    <property type="project" value="UniProtKB-KW"/>
</dbReference>
<evidence type="ECO:0000256" key="11">
    <source>
        <dbReference type="RuleBase" id="RU364040"/>
    </source>
</evidence>
<keyword evidence="12" id="KW-0732">Signal</keyword>
<gene>
    <name evidence="17" type="primary">101737426</name>
</gene>
<name>H9JER8_BOMMO</name>
<dbReference type="GO" id="GO:0006508">
    <property type="term" value="P:proteolysis"/>
    <property type="evidence" value="ECO:0007669"/>
    <property type="project" value="UniProtKB-KW"/>
</dbReference>
<evidence type="ECO:0000256" key="7">
    <source>
        <dbReference type="ARBA" id="ARBA00022833"/>
    </source>
</evidence>
<evidence type="ECO:0000256" key="4">
    <source>
        <dbReference type="ARBA" id="ARBA00022670"/>
    </source>
</evidence>
<dbReference type="FunFam" id="1.25.50.20:FF:000005">
    <property type="entry name" value="Aminopeptidase N-like protein"/>
    <property type="match status" value="1"/>
</dbReference>
<keyword evidence="3" id="KW-0336">GPI-anchor</keyword>
<keyword evidence="9" id="KW-0449">Lipoprotein</keyword>
<protein>
    <recommendedName>
        <fullName evidence="11">Aminopeptidase</fullName>
        <ecNumber evidence="11">3.4.11.-</ecNumber>
    </recommendedName>
</protein>
<comment type="subcellular location">
    <subcellularLocation>
        <location evidence="1">Cell membrane</location>
        <topology evidence="1">Lipid-anchor</topology>
        <topology evidence="1">GPI-anchor</topology>
    </subcellularLocation>
</comment>
<dbReference type="EnsemblMetazoa" id="XM_012697259.3">
    <property type="protein sequence ID" value="XP_012552713.1"/>
    <property type="gene ID" value="LOC101737426"/>
</dbReference>
<keyword evidence="5 11" id="KW-0479">Metal-binding</keyword>
<dbReference type="GO" id="GO:0005737">
    <property type="term" value="C:cytoplasm"/>
    <property type="evidence" value="ECO:0007669"/>
    <property type="project" value="TreeGrafter"/>
</dbReference>
<dbReference type="InterPro" id="IPR042097">
    <property type="entry name" value="Aminopeptidase_N-like_N_sf"/>
</dbReference>
<dbReference type="EC" id="3.4.11.-" evidence="11"/>
<dbReference type="KEGG" id="bmor:101737426"/>
<dbReference type="HOGENOM" id="CLU_003705_2_3_1"/>
<proteinExistence type="evidence at transcript level"/>
<evidence type="ECO:0000313" key="16">
    <source>
        <dbReference type="EMBL" id="AFK85030.1"/>
    </source>
</evidence>
<dbReference type="GO" id="GO:0008270">
    <property type="term" value="F:zinc ion binding"/>
    <property type="evidence" value="ECO:0007669"/>
    <property type="project" value="UniProtKB-UniRule"/>
</dbReference>
<keyword evidence="6 11" id="KW-0378">Hydrolase</keyword>
<dbReference type="InParanoid" id="H9JER8"/>
<dbReference type="OrthoDB" id="8182982at2759"/>
<dbReference type="eggNOG" id="KOG1046">
    <property type="taxonomic scope" value="Eukaryota"/>
</dbReference>
<keyword evidence="7 11" id="KW-0862">Zinc</keyword>
<reference evidence="16" key="2">
    <citation type="submission" date="2011-11" db="EMBL/GenBank/DDBJ databases">
        <title>Identification and analysis of aminopeptidase N family genes in the silkworm, Bombyx mori.</title>
        <authorList>
            <person name="Wang J.H."/>
            <person name="Shi X.S."/>
            <person name="Liu X.J."/>
            <person name="Jiang F."/>
            <person name="Wang G.Z."/>
            <person name="Li Y.N."/>
            <person name="Zhang Z.F."/>
        </authorList>
    </citation>
    <scope>NUCLEOTIDE SEQUENCE</scope>
</reference>
<dbReference type="GO" id="GO:0005615">
    <property type="term" value="C:extracellular space"/>
    <property type="evidence" value="ECO:0007669"/>
    <property type="project" value="TreeGrafter"/>
</dbReference>
<dbReference type="PANTHER" id="PTHR11533">
    <property type="entry name" value="PROTEASE M1 ZINC METALLOPROTEASE"/>
    <property type="match status" value="1"/>
</dbReference>
<dbReference type="OMA" id="AGYKPCI"/>
<feature type="signal peptide" evidence="12">
    <location>
        <begin position="1"/>
        <end position="18"/>
    </location>
</feature>
<dbReference type="GO" id="GO:0098552">
    <property type="term" value="C:side of membrane"/>
    <property type="evidence" value="ECO:0007669"/>
    <property type="project" value="UniProtKB-KW"/>
</dbReference>
<evidence type="ECO:0000256" key="2">
    <source>
        <dbReference type="ARBA" id="ARBA00010136"/>
    </source>
</evidence>
<dbReference type="InterPro" id="IPR001930">
    <property type="entry name" value="Peptidase_M1"/>
</dbReference>
<dbReference type="Pfam" id="PF11838">
    <property type="entry name" value="ERAP1_C"/>
    <property type="match status" value="1"/>
</dbReference>
<evidence type="ECO:0000313" key="17">
    <source>
        <dbReference type="EnsemblMetazoa" id="NP_001269273.1"/>
    </source>
</evidence>
<comment type="similarity">
    <text evidence="2 11">Belongs to the peptidase M1 family.</text>
</comment>
<keyword evidence="8 11" id="KW-0482">Metalloprotease</keyword>
<keyword evidence="3" id="KW-0472">Membrane</keyword>
<dbReference type="Gene3D" id="2.60.40.1730">
    <property type="entry name" value="tricorn interacting facor f3 domain"/>
    <property type="match status" value="1"/>
</dbReference>
<dbReference type="STRING" id="7091.H9JER8"/>
<accession>H9JER8</accession>
<feature type="domain" description="ERAP1-like C-terminal" evidence="14">
    <location>
        <begin position="580"/>
        <end position="906"/>
    </location>
</feature>
<keyword evidence="11 16" id="KW-0031">Aminopeptidase</keyword>
<evidence type="ECO:0000256" key="6">
    <source>
        <dbReference type="ARBA" id="ARBA00022801"/>
    </source>
</evidence>
<dbReference type="InterPro" id="IPR024571">
    <property type="entry name" value="ERAP1-like_C_dom"/>
</dbReference>
<evidence type="ECO:0000256" key="12">
    <source>
        <dbReference type="SAM" id="SignalP"/>
    </source>
</evidence>
<evidence type="ECO:0000259" key="14">
    <source>
        <dbReference type="Pfam" id="PF11838"/>
    </source>
</evidence>
<dbReference type="Pfam" id="PF17900">
    <property type="entry name" value="Peptidase_M1_N"/>
    <property type="match status" value="1"/>
</dbReference>
<dbReference type="EnsemblMetazoa" id="NM_001282344.1">
    <property type="protein sequence ID" value="NP_001269273.1"/>
    <property type="gene ID" value="LOC101737426"/>
</dbReference>
<reference evidence="17" key="3">
    <citation type="submission" date="2022-06" db="UniProtKB">
        <authorList>
            <consortium name="EnsemblMetazoa"/>
        </authorList>
    </citation>
    <scope>IDENTIFICATION</scope>
    <source>
        <strain evidence="17">p50T (Dazao)</strain>
    </source>
</reference>
<dbReference type="EnsemblMetazoa" id="XM_012697258.3">
    <property type="protein sequence ID" value="XP_012552712.1"/>
    <property type="gene ID" value="LOC101737426"/>
</dbReference>
<dbReference type="InterPro" id="IPR050344">
    <property type="entry name" value="Peptidase_M1_aminopeptidases"/>
</dbReference>
<dbReference type="PaxDb" id="7091-BGIBMGA008015-TA"/>
<keyword evidence="3" id="KW-0325">Glycoprotein</keyword>
<evidence type="ECO:0000256" key="8">
    <source>
        <dbReference type="ARBA" id="ARBA00023049"/>
    </source>
</evidence>
<feature type="chain" id="PRO_5010835086" description="Aminopeptidase" evidence="12">
    <location>
        <begin position="19"/>
        <end position="941"/>
    </location>
</feature>
<keyword evidence="4 11" id="KW-0645">Protease</keyword>
<dbReference type="CDD" id="cd09601">
    <property type="entry name" value="M1_APN-Q_like"/>
    <property type="match status" value="1"/>
</dbReference>
<evidence type="ECO:0000256" key="10">
    <source>
        <dbReference type="PIRSR" id="PIRSR634016-1"/>
    </source>
</evidence>
<comment type="cofactor">
    <cofactor evidence="11">
        <name>Zn(2+)</name>
        <dbReference type="ChEBI" id="CHEBI:29105"/>
    </cofactor>
    <text evidence="11">Binds 1 zinc ion per subunit.</text>
</comment>
<dbReference type="InterPro" id="IPR027268">
    <property type="entry name" value="Peptidase_M4/M1_CTD_sf"/>
</dbReference>
<evidence type="ECO:0000259" key="13">
    <source>
        <dbReference type="Pfam" id="PF01433"/>
    </source>
</evidence>
<dbReference type="GO" id="GO:0004177">
    <property type="term" value="F:aminopeptidase activity"/>
    <property type="evidence" value="ECO:0007669"/>
    <property type="project" value="UniProtKB-KW"/>
</dbReference>
<keyword evidence="18" id="KW-1185">Reference proteome</keyword>
<dbReference type="EMBL" id="JQ061156">
    <property type="protein sequence ID" value="AFK85030.1"/>
    <property type="molecule type" value="mRNA"/>
</dbReference>
<feature type="domain" description="Peptidase M1 membrane alanine aminopeptidase" evidence="13">
    <location>
        <begin position="297"/>
        <end position="478"/>
    </location>
</feature>
<feature type="domain" description="Aminopeptidase N-like N-terminal" evidence="15">
    <location>
        <begin position="55"/>
        <end position="249"/>
    </location>
</feature>